<comment type="caution">
    <text evidence="1">The sequence shown here is derived from an EMBL/GenBank/DDBJ whole genome shotgun (WGS) entry which is preliminary data.</text>
</comment>
<sequence>MIYHTSNKEISRINLWKVDDDTFRIIEYDKLMPIMTGSDYTIVSKELVVAFEELLADEVEIRPIKIIRKSTNEEWNGFYELIIKEHIDPEKIKITNENERSVWQYHYQLFVSETLKNKIESEIRGAFEFSEGFSLFI</sequence>
<evidence type="ECO:0000313" key="2">
    <source>
        <dbReference type="Proteomes" id="UP000223913"/>
    </source>
</evidence>
<proteinExistence type="predicted"/>
<dbReference type="Proteomes" id="UP000223913">
    <property type="component" value="Unassembled WGS sequence"/>
</dbReference>
<gene>
    <name evidence="1" type="ORF">CRP01_25665</name>
</gene>
<dbReference type="EMBL" id="PDUD01000030">
    <property type="protein sequence ID" value="PHN03649.1"/>
    <property type="molecule type" value="Genomic_DNA"/>
</dbReference>
<dbReference type="AlphaFoldDB" id="A0A2D0N659"/>
<accession>A0A2D0N659</accession>
<dbReference type="RefSeq" id="WP_099152976.1">
    <property type="nucleotide sequence ID" value="NZ_PDUD01000030.1"/>
</dbReference>
<protein>
    <submittedName>
        <fullName evidence="1">Uncharacterized protein</fullName>
    </submittedName>
</protein>
<organism evidence="1 2">
    <name type="scientific">Flavilitoribacter nigricans (strain ATCC 23147 / DSM 23189 / NBRC 102662 / NCIMB 1420 / SS-2)</name>
    <name type="common">Lewinella nigricans</name>
    <dbReference type="NCBI Taxonomy" id="1122177"/>
    <lineage>
        <taxon>Bacteria</taxon>
        <taxon>Pseudomonadati</taxon>
        <taxon>Bacteroidota</taxon>
        <taxon>Saprospiria</taxon>
        <taxon>Saprospirales</taxon>
        <taxon>Lewinellaceae</taxon>
        <taxon>Flavilitoribacter</taxon>
    </lineage>
</organism>
<reference evidence="1 2" key="1">
    <citation type="submission" date="2017-10" db="EMBL/GenBank/DDBJ databases">
        <title>The draft genome sequence of Lewinella nigricans NBRC 102662.</title>
        <authorList>
            <person name="Wang K."/>
        </authorList>
    </citation>
    <scope>NUCLEOTIDE SEQUENCE [LARGE SCALE GENOMIC DNA]</scope>
    <source>
        <strain evidence="1 2">NBRC 102662</strain>
    </source>
</reference>
<dbReference type="OrthoDB" id="1444306at2"/>
<evidence type="ECO:0000313" key="1">
    <source>
        <dbReference type="EMBL" id="PHN03649.1"/>
    </source>
</evidence>
<keyword evidence="2" id="KW-1185">Reference proteome</keyword>
<name>A0A2D0N659_FLAN2</name>